<organism evidence="1 2">
    <name type="scientific">Gymnopilus dilepis</name>
    <dbReference type="NCBI Taxonomy" id="231916"/>
    <lineage>
        <taxon>Eukaryota</taxon>
        <taxon>Fungi</taxon>
        <taxon>Dikarya</taxon>
        <taxon>Basidiomycota</taxon>
        <taxon>Agaricomycotina</taxon>
        <taxon>Agaricomycetes</taxon>
        <taxon>Agaricomycetidae</taxon>
        <taxon>Agaricales</taxon>
        <taxon>Agaricineae</taxon>
        <taxon>Hymenogastraceae</taxon>
        <taxon>Gymnopilus</taxon>
    </lineage>
</organism>
<dbReference type="EMBL" id="NHYE01000598">
    <property type="protein sequence ID" value="PPR04596.1"/>
    <property type="molecule type" value="Genomic_DNA"/>
</dbReference>
<gene>
    <name evidence="1" type="ORF">CVT26_014759</name>
</gene>
<reference evidence="1 2" key="1">
    <citation type="journal article" date="2018" name="Evol. Lett.">
        <title>Horizontal gene cluster transfer increased hallucinogenic mushroom diversity.</title>
        <authorList>
            <person name="Reynolds H.T."/>
            <person name="Vijayakumar V."/>
            <person name="Gluck-Thaler E."/>
            <person name="Korotkin H.B."/>
            <person name="Matheny P.B."/>
            <person name="Slot J.C."/>
        </authorList>
    </citation>
    <scope>NUCLEOTIDE SEQUENCE [LARGE SCALE GENOMIC DNA]</scope>
    <source>
        <strain evidence="1 2">SRW20</strain>
    </source>
</reference>
<accession>A0A409YNP0</accession>
<dbReference type="AlphaFoldDB" id="A0A409YNP0"/>
<sequence length="178" mass="20166">MADVNQTPESTNSLIAMLPNDCSNGIKLTLNLALADSWGSKWEDLLKLWLQFEKMHNFKGSSHLGTASRPREVGDWIQRARSASFRPVIEPTTYGQRFWNWWAGLQPEWRVIQQNTTSRSIAGSWEALNKPGTNGLASVIAALFFWGFRLGEEREATSSWVLARDDVHWVLTQLSTSD</sequence>
<name>A0A409YNP0_9AGAR</name>
<evidence type="ECO:0000313" key="2">
    <source>
        <dbReference type="Proteomes" id="UP000284706"/>
    </source>
</evidence>
<comment type="caution">
    <text evidence="1">The sequence shown here is derived from an EMBL/GenBank/DDBJ whole genome shotgun (WGS) entry which is preliminary data.</text>
</comment>
<dbReference type="Proteomes" id="UP000284706">
    <property type="component" value="Unassembled WGS sequence"/>
</dbReference>
<dbReference type="InParanoid" id="A0A409YNP0"/>
<protein>
    <submittedName>
        <fullName evidence="1">Uncharacterized protein</fullName>
    </submittedName>
</protein>
<evidence type="ECO:0000313" key="1">
    <source>
        <dbReference type="EMBL" id="PPR04596.1"/>
    </source>
</evidence>
<dbReference type="STRING" id="231916.A0A409YNP0"/>
<dbReference type="OrthoDB" id="3250313at2759"/>
<proteinExistence type="predicted"/>
<keyword evidence="2" id="KW-1185">Reference proteome</keyword>